<keyword evidence="1" id="KW-0732">Signal</keyword>
<sequence length="188" mass="20528">MTFKLLAVAAALIGVSVTGAVIPGLCDEAIQAAPVKVAAASEAATAPDFAGISNWFNSKPLHMADLRGKVVLVDFWTYGCVNCVNTLPHVTDLYAKYKDKGLVVVGVHTPEFPFERSASNVQAALKRHGITYPVAQDNESRTWNAYRNQYWPAQYIIDQSGKIVFQHEGEGRYDEIDRTVAKLLNASS</sequence>
<evidence type="ECO:0000259" key="2">
    <source>
        <dbReference type="PROSITE" id="PS51352"/>
    </source>
</evidence>
<dbReference type="Proteomes" id="UP000625079">
    <property type="component" value="Unassembled WGS sequence"/>
</dbReference>
<proteinExistence type="predicted"/>
<dbReference type="CDD" id="cd03012">
    <property type="entry name" value="TlpA_like_DipZ_like"/>
    <property type="match status" value="1"/>
</dbReference>
<organism evidence="3 6">
    <name type="scientific">Bradyrhizobium guangdongense</name>
    <dbReference type="NCBI Taxonomy" id="1325090"/>
    <lineage>
        <taxon>Bacteria</taxon>
        <taxon>Pseudomonadati</taxon>
        <taxon>Pseudomonadota</taxon>
        <taxon>Alphaproteobacteria</taxon>
        <taxon>Hyphomicrobiales</taxon>
        <taxon>Nitrobacteraceae</taxon>
        <taxon>Bradyrhizobium</taxon>
    </lineage>
</organism>
<gene>
    <name evidence="3" type="ORF">GCM10010987_69670</name>
    <name evidence="4" type="ORF">XH86_34945</name>
</gene>
<evidence type="ECO:0000313" key="5">
    <source>
        <dbReference type="Proteomes" id="UP000593880"/>
    </source>
</evidence>
<dbReference type="Proteomes" id="UP000593880">
    <property type="component" value="Chromosome"/>
</dbReference>
<dbReference type="Gene3D" id="3.40.30.10">
    <property type="entry name" value="Glutaredoxin"/>
    <property type="match status" value="1"/>
</dbReference>
<protein>
    <submittedName>
        <fullName evidence="3">Thioredoxin</fullName>
    </submittedName>
</protein>
<evidence type="ECO:0000256" key="1">
    <source>
        <dbReference type="SAM" id="SignalP"/>
    </source>
</evidence>
<dbReference type="PROSITE" id="PS51352">
    <property type="entry name" value="THIOREDOXIN_2"/>
    <property type="match status" value="1"/>
</dbReference>
<dbReference type="EMBL" id="BMHC01000025">
    <property type="protein sequence ID" value="GGI32487.1"/>
    <property type="molecule type" value="Genomic_DNA"/>
</dbReference>
<accession>A0A410VF58</accession>
<feature type="chain" id="PRO_5044601379" evidence="1">
    <location>
        <begin position="21"/>
        <end position="188"/>
    </location>
</feature>
<dbReference type="InterPro" id="IPR013766">
    <property type="entry name" value="Thioredoxin_domain"/>
</dbReference>
<dbReference type="RefSeq" id="WP_128968935.1">
    <property type="nucleotide sequence ID" value="NZ_BMHC01000025.1"/>
</dbReference>
<dbReference type="InterPro" id="IPR036249">
    <property type="entry name" value="Thioredoxin-like_sf"/>
</dbReference>
<dbReference type="GO" id="GO:0016209">
    <property type="term" value="F:antioxidant activity"/>
    <property type="evidence" value="ECO:0007669"/>
    <property type="project" value="InterPro"/>
</dbReference>
<reference evidence="3" key="3">
    <citation type="submission" date="2022-12" db="EMBL/GenBank/DDBJ databases">
        <authorList>
            <person name="Sun Q."/>
            <person name="Zhou Y."/>
        </authorList>
    </citation>
    <scope>NUCLEOTIDE SEQUENCE</scope>
    <source>
        <strain evidence="3">CGMCC 1.15034</strain>
    </source>
</reference>
<dbReference type="SUPFAM" id="SSF52833">
    <property type="entry name" value="Thioredoxin-like"/>
    <property type="match status" value="1"/>
</dbReference>
<evidence type="ECO:0000313" key="3">
    <source>
        <dbReference type="EMBL" id="GGI32487.1"/>
    </source>
</evidence>
<dbReference type="PANTHER" id="PTHR42852:SF13">
    <property type="entry name" value="PROTEIN DIPZ"/>
    <property type="match status" value="1"/>
</dbReference>
<dbReference type="AlphaFoldDB" id="A0A410VF58"/>
<dbReference type="InterPro" id="IPR050553">
    <property type="entry name" value="Thioredoxin_ResA/DsbE_sf"/>
</dbReference>
<dbReference type="PANTHER" id="PTHR42852">
    <property type="entry name" value="THIOL:DISULFIDE INTERCHANGE PROTEIN DSBE"/>
    <property type="match status" value="1"/>
</dbReference>
<name>A0A410VF58_9BRAD</name>
<dbReference type="EMBL" id="CP030057">
    <property type="protein sequence ID" value="QOZ63351.1"/>
    <property type="molecule type" value="Genomic_DNA"/>
</dbReference>
<dbReference type="OrthoDB" id="9811352at2"/>
<evidence type="ECO:0000313" key="6">
    <source>
        <dbReference type="Proteomes" id="UP000625079"/>
    </source>
</evidence>
<dbReference type="InterPro" id="IPR000866">
    <property type="entry name" value="AhpC/TSA"/>
</dbReference>
<reference evidence="4 5" key="2">
    <citation type="submission" date="2018-06" db="EMBL/GenBank/DDBJ databases">
        <title>Comparative genomics of rhizobia nodulating Arachis hypogaea in China.</title>
        <authorList>
            <person name="Li Y."/>
        </authorList>
    </citation>
    <scope>NUCLEOTIDE SEQUENCE [LARGE SCALE GENOMIC DNA]</scope>
    <source>
        <strain evidence="4 5">CCBAU 51658</strain>
    </source>
</reference>
<evidence type="ECO:0000313" key="4">
    <source>
        <dbReference type="EMBL" id="QOZ63351.1"/>
    </source>
</evidence>
<feature type="signal peptide" evidence="1">
    <location>
        <begin position="1"/>
        <end position="20"/>
    </location>
</feature>
<dbReference type="GO" id="GO:0016491">
    <property type="term" value="F:oxidoreductase activity"/>
    <property type="evidence" value="ECO:0007669"/>
    <property type="project" value="InterPro"/>
</dbReference>
<reference evidence="3" key="1">
    <citation type="journal article" date="2014" name="Int. J. Syst. Evol. Microbiol.">
        <title>Complete genome sequence of Corynebacterium casei LMG S-19264T (=DSM 44701T), isolated from a smear-ripened cheese.</title>
        <authorList>
            <consortium name="US DOE Joint Genome Institute (JGI-PGF)"/>
            <person name="Walter F."/>
            <person name="Albersmeier A."/>
            <person name="Kalinowski J."/>
            <person name="Ruckert C."/>
        </authorList>
    </citation>
    <scope>NUCLEOTIDE SEQUENCE</scope>
    <source>
        <strain evidence="3">CGMCC 1.15034</strain>
    </source>
</reference>
<keyword evidence="5" id="KW-1185">Reference proteome</keyword>
<feature type="domain" description="Thioredoxin" evidence="2">
    <location>
        <begin position="40"/>
        <end position="185"/>
    </location>
</feature>
<dbReference type="Pfam" id="PF00578">
    <property type="entry name" value="AhpC-TSA"/>
    <property type="match status" value="1"/>
</dbReference>